<dbReference type="AlphaFoldDB" id="A0A6J6IGL7"/>
<dbReference type="Gene3D" id="1.10.443.10">
    <property type="entry name" value="Intergrase catalytic core"/>
    <property type="match status" value="1"/>
</dbReference>
<dbReference type="PROSITE" id="PS51898">
    <property type="entry name" value="TYR_RECOMBINASE"/>
    <property type="match status" value="1"/>
</dbReference>
<keyword evidence="5" id="KW-0229">DNA integration</keyword>
<evidence type="ECO:0000256" key="4">
    <source>
        <dbReference type="ARBA" id="ARBA00022829"/>
    </source>
</evidence>
<dbReference type="GO" id="GO:0006310">
    <property type="term" value="P:DNA recombination"/>
    <property type="evidence" value="ECO:0007669"/>
    <property type="project" value="UniProtKB-KW"/>
</dbReference>
<feature type="domain" description="Core-binding (CB)" evidence="10">
    <location>
        <begin position="3"/>
        <end position="87"/>
    </location>
</feature>
<evidence type="ECO:0000256" key="7">
    <source>
        <dbReference type="ARBA" id="ARBA00023172"/>
    </source>
</evidence>
<dbReference type="Pfam" id="PF00589">
    <property type="entry name" value="Phage_integrase"/>
    <property type="match status" value="1"/>
</dbReference>
<evidence type="ECO:0000256" key="6">
    <source>
        <dbReference type="ARBA" id="ARBA00023125"/>
    </source>
</evidence>
<dbReference type="InterPro" id="IPR044068">
    <property type="entry name" value="CB"/>
</dbReference>
<sequence>MSISLERAQVEFATYLRSSKGYSPNTLKAYLADLQDLTLILGAESSAEAITLESLRDWLWRQSEKGASKATIARKSAAARAFTLWLHKAGYIAEDPGLRLRSPKAGRSLPKVVSRESLDQVFSALESRATLDNPSGLRDLAMVELLYATGARVSELAALDLGNVDYSRNIVRLMGKGSKERMVPFGQPARDALDGWLRHGRNQLAQEKTDSAMFLNSRGLRVGVRQIYALVAALLENTPTGTAGPHSLRHSAATHLLDGGADLRAVQELLGHASLGTTQIYTHVSIERLKDGYKNAHPRA</sequence>
<name>A0A6J6IGL7_9ZZZZ</name>
<keyword evidence="8" id="KW-0131">Cell cycle</keyword>
<keyword evidence="6" id="KW-0238">DNA-binding</keyword>
<organism evidence="11">
    <name type="scientific">freshwater metagenome</name>
    <dbReference type="NCBI Taxonomy" id="449393"/>
    <lineage>
        <taxon>unclassified sequences</taxon>
        <taxon>metagenomes</taxon>
        <taxon>ecological metagenomes</taxon>
    </lineage>
</organism>
<dbReference type="InterPro" id="IPR013762">
    <property type="entry name" value="Integrase-like_cat_sf"/>
</dbReference>
<dbReference type="GO" id="GO:0051301">
    <property type="term" value="P:cell division"/>
    <property type="evidence" value="ECO:0007669"/>
    <property type="project" value="UniProtKB-KW"/>
</dbReference>
<dbReference type="InterPro" id="IPR002104">
    <property type="entry name" value="Integrase_catalytic"/>
</dbReference>
<dbReference type="PROSITE" id="PS51900">
    <property type="entry name" value="CB"/>
    <property type="match status" value="1"/>
</dbReference>
<dbReference type="PANTHER" id="PTHR30349">
    <property type="entry name" value="PHAGE INTEGRASE-RELATED"/>
    <property type="match status" value="1"/>
</dbReference>
<dbReference type="SUPFAM" id="SSF47823">
    <property type="entry name" value="lambda integrase-like, N-terminal domain"/>
    <property type="match status" value="1"/>
</dbReference>
<feature type="domain" description="Tyr recombinase" evidence="9">
    <location>
        <begin position="108"/>
        <end position="294"/>
    </location>
</feature>
<dbReference type="GO" id="GO:0007059">
    <property type="term" value="P:chromosome segregation"/>
    <property type="evidence" value="ECO:0007669"/>
    <property type="project" value="UniProtKB-KW"/>
</dbReference>
<evidence type="ECO:0000313" key="11">
    <source>
        <dbReference type="EMBL" id="CAB4623328.1"/>
    </source>
</evidence>
<dbReference type="InterPro" id="IPR004107">
    <property type="entry name" value="Integrase_SAM-like_N"/>
</dbReference>
<evidence type="ECO:0000256" key="8">
    <source>
        <dbReference type="ARBA" id="ARBA00023306"/>
    </source>
</evidence>
<evidence type="ECO:0000256" key="3">
    <source>
        <dbReference type="ARBA" id="ARBA00022618"/>
    </source>
</evidence>
<evidence type="ECO:0000259" key="10">
    <source>
        <dbReference type="PROSITE" id="PS51900"/>
    </source>
</evidence>
<dbReference type="InterPro" id="IPR010998">
    <property type="entry name" value="Integrase_recombinase_N"/>
</dbReference>
<dbReference type="CDD" id="cd00798">
    <property type="entry name" value="INT_XerDC_C"/>
    <property type="match status" value="1"/>
</dbReference>
<proteinExistence type="inferred from homology"/>
<keyword evidence="3" id="KW-0132">Cell division</keyword>
<gene>
    <name evidence="11" type="ORF">UFOPK2001_00018</name>
</gene>
<dbReference type="InterPro" id="IPR050090">
    <property type="entry name" value="Tyrosine_recombinase_XerCD"/>
</dbReference>
<dbReference type="InterPro" id="IPR023009">
    <property type="entry name" value="Tyrosine_recombinase_XerC/XerD"/>
</dbReference>
<protein>
    <submittedName>
        <fullName evidence="11">Unannotated protein</fullName>
    </submittedName>
</protein>
<comment type="subcellular location">
    <subcellularLocation>
        <location evidence="1">Cytoplasm</location>
    </subcellularLocation>
</comment>
<keyword evidence="2" id="KW-0963">Cytoplasm</keyword>
<keyword evidence="4" id="KW-0159">Chromosome partition</keyword>
<evidence type="ECO:0000256" key="5">
    <source>
        <dbReference type="ARBA" id="ARBA00022908"/>
    </source>
</evidence>
<evidence type="ECO:0000259" key="9">
    <source>
        <dbReference type="PROSITE" id="PS51898"/>
    </source>
</evidence>
<reference evidence="11" key="1">
    <citation type="submission" date="2020-05" db="EMBL/GenBank/DDBJ databases">
        <authorList>
            <person name="Chiriac C."/>
            <person name="Salcher M."/>
            <person name="Ghai R."/>
            <person name="Kavagutti S V."/>
        </authorList>
    </citation>
    <scope>NUCLEOTIDE SEQUENCE</scope>
</reference>
<evidence type="ECO:0000256" key="2">
    <source>
        <dbReference type="ARBA" id="ARBA00022490"/>
    </source>
</evidence>
<dbReference type="Pfam" id="PF02899">
    <property type="entry name" value="Phage_int_SAM_1"/>
    <property type="match status" value="1"/>
</dbReference>
<dbReference type="SUPFAM" id="SSF56349">
    <property type="entry name" value="DNA breaking-rejoining enzymes"/>
    <property type="match status" value="1"/>
</dbReference>
<dbReference type="GO" id="GO:0005737">
    <property type="term" value="C:cytoplasm"/>
    <property type="evidence" value="ECO:0007669"/>
    <property type="project" value="UniProtKB-SubCell"/>
</dbReference>
<dbReference type="PANTHER" id="PTHR30349:SF77">
    <property type="entry name" value="TYROSINE RECOMBINASE XERC"/>
    <property type="match status" value="1"/>
</dbReference>
<dbReference type="InterPro" id="IPR011010">
    <property type="entry name" value="DNA_brk_join_enz"/>
</dbReference>
<dbReference type="EMBL" id="CAEZVN010000001">
    <property type="protein sequence ID" value="CAB4623328.1"/>
    <property type="molecule type" value="Genomic_DNA"/>
</dbReference>
<evidence type="ECO:0000256" key="1">
    <source>
        <dbReference type="ARBA" id="ARBA00004496"/>
    </source>
</evidence>
<keyword evidence="7" id="KW-0233">DNA recombination</keyword>
<dbReference type="GO" id="GO:0003677">
    <property type="term" value="F:DNA binding"/>
    <property type="evidence" value="ECO:0007669"/>
    <property type="project" value="UniProtKB-KW"/>
</dbReference>
<dbReference type="HAMAP" id="MF_01808">
    <property type="entry name" value="Recomb_XerC_XerD"/>
    <property type="match status" value="1"/>
</dbReference>
<dbReference type="Gene3D" id="1.10.150.130">
    <property type="match status" value="1"/>
</dbReference>
<accession>A0A6J6IGL7</accession>
<dbReference type="GO" id="GO:0015074">
    <property type="term" value="P:DNA integration"/>
    <property type="evidence" value="ECO:0007669"/>
    <property type="project" value="UniProtKB-KW"/>
</dbReference>